<accession>A0A8E2JTC6</accession>
<dbReference type="EMBL" id="KV749592">
    <property type="protein sequence ID" value="OCL08778.1"/>
    <property type="molecule type" value="Genomic_DNA"/>
</dbReference>
<dbReference type="Proteomes" id="UP000250140">
    <property type="component" value="Unassembled WGS sequence"/>
</dbReference>
<protein>
    <submittedName>
        <fullName evidence="1">Uncharacterized protein</fullName>
    </submittedName>
</protein>
<gene>
    <name evidence="1" type="ORF">AOQ84DRAFT_354320</name>
</gene>
<keyword evidence="2" id="KW-1185">Reference proteome</keyword>
<dbReference type="AlphaFoldDB" id="A0A8E2JTC6"/>
<reference evidence="1 2" key="1">
    <citation type="journal article" date="2016" name="Nat. Commun.">
        <title>Ectomycorrhizal ecology is imprinted in the genome of the dominant symbiotic fungus Cenococcum geophilum.</title>
        <authorList>
            <consortium name="DOE Joint Genome Institute"/>
            <person name="Peter M."/>
            <person name="Kohler A."/>
            <person name="Ohm R.A."/>
            <person name="Kuo A."/>
            <person name="Krutzmann J."/>
            <person name="Morin E."/>
            <person name="Arend M."/>
            <person name="Barry K.W."/>
            <person name="Binder M."/>
            <person name="Choi C."/>
            <person name="Clum A."/>
            <person name="Copeland A."/>
            <person name="Grisel N."/>
            <person name="Haridas S."/>
            <person name="Kipfer T."/>
            <person name="LaButti K."/>
            <person name="Lindquist E."/>
            <person name="Lipzen A."/>
            <person name="Maire R."/>
            <person name="Meier B."/>
            <person name="Mihaltcheva S."/>
            <person name="Molinier V."/>
            <person name="Murat C."/>
            <person name="Poggeler S."/>
            <person name="Quandt C.A."/>
            <person name="Sperisen C."/>
            <person name="Tritt A."/>
            <person name="Tisserant E."/>
            <person name="Crous P.W."/>
            <person name="Henrissat B."/>
            <person name="Nehls U."/>
            <person name="Egli S."/>
            <person name="Spatafora J.W."/>
            <person name="Grigoriev I.V."/>
            <person name="Martin F.M."/>
        </authorList>
    </citation>
    <scope>NUCLEOTIDE SEQUENCE [LARGE SCALE GENOMIC DNA]</scope>
    <source>
        <strain evidence="1 2">CBS 207.34</strain>
    </source>
</reference>
<sequence>MYVPVLIETAACGNPPIHLAKPYTIPIQLGLICSVPYAVCGVGVVQHFHRSGIDAALLQMSSYLICRA</sequence>
<name>A0A8E2JTC6_9PEZI</name>
<proteinExistence type="predicted"/>
<evidence type="ECO:0000313" key="1">
    <source>
        <dbReference type="EMBL" id="OCL08778.1"/>
    </source>
</evidence>
<evidence type="ECO:0000313" key="2">
    <source>
        <dbReference type="Proteomes" id="UP000250140"/>
    </source>
</evidence>
<organism evidence="1 2">
    <name type="scientific">Glonium stellatum</name>
    <dbReference type="NCBI Taxonomy" id="574774"/>
    <lineage>
        <taxon>Eukaryota</taxon>
        <taxon>Fungi</taxon>
        <taxon>Dikarya</taxon>
        <taxon>Ascomycota</taxon>
        <taxon>Pezizomycotina</taxon>
        <taxon>Dothideomycetes</taxon>
        <taxon>Pleosporomycetidae</taxon>
        <taxon>Gloniales</taxon>
        <taxon>Gloniaceae</taxon>
        <taxon>Glonium</taxon>
    </lineage>
</organism>